<organism evidence="2">
    <name type="scientific">Spumella elongata</name>
    <dbReference type="NCBI Taxonomy" id="89044"/>
    <lineage>
        <taxon>Eukaryota</taxon>
        <taxon>Sar</taxon>
        <taxon>Stramenopiles</taxon>
        <taxon>Ochrophyta</taxon>
        <taxon>Chrysophyceae</taxon>
        <taxon>Chromulinales</taxon>
        <taxon>Chromulinaceae</taxon>
        <taxon>Spumella</taxon>
    </lineage>
</organism>
<keyword evidence="1" id="KW-0175">Coiled coil</keyword>
<gene>
    <name evidence="2" type="ORF">SELO1098_LOCUS26881</name>
</gene>
<dbReference type="EMBL" id="HBIC01052504">
    <property type="protein sequence ID" value="CAE0298027.1"/>
    <property type="molecule type" value="Transcribed_RNA"/>
</dbReference>
<proteinExistence type="predicted"/>
<reference evidence="2" key="1">
    <citation type="submission" date="2021-01" db="EMBL/GenBank/DDBJ databases">
        <authorList>
            <person name="Corre E."/>
            <person name="Pelletier E."/>
            <person name="Niang G."/>
            <person name="Scheremetjew M."/>
            <person name="Finn R."/>
            <person name="Kale V."/>
            <person name="Holt S."/>
            <person name="Cochrane G."/>
            <person name="Meng A."/>
            <person name="Brown T."/>
            <person name="Cohen L."/>
        </authorList>
    </citation>
    <scope>NUCLEOTIDE SEQUENCE</scope>
    <source>
        <strain evidence="2">CCAP 955/1</strain>
    </source>
</reference>
<sequence>MQVKIADLEKTIEYLSKEIEAAMSAVAEMQSQMKKASENREAENADYQQTVSDQRLSQMILSKALKRMKQVYAMLQAEPGAPHVQMEASKDDPGNGPARFAKYEKHAGGNRIVSMIEEVIKDSRTAEDDAIRAEQDSQVAYDNFMQDSNKAIATYGEKITNMKSSEATSKEDFSLAQSDLKAAVASLGELHDEAGTLHKSCDFITDTFEARQAARAAEMEALSEAKAILTGMK</sequence>
<protein>
    <submittedName>
        <fullName evidence="2">Uncharacterized protein</fullName>
    </submittedName>
</protein>
<accession>A0A7S3MG34</accession>
<evidence type="ECO:0000313" key="2">
    <source>
        <dbReference type="EMBL" id="CAE0298027.1"/>
    </source>
</evidence>
<dbReference type="AlphaFoldDB" id="A0A7S3MG34"/>
<feature type="coiled-coil region" evidence="1">
    <location>
        <begin position="5"/>
        <end position="46"/>
    </location>
</feature>
<evidence type="ECO:0000256" key="1">
    <source>
        <dbReference type="SAM" id="Coils"/>
    </source>
</evidence>
<name>A0A7S3MG34_9STRA</name>